<comment type="subcellular location">
    <subcellularLocation>
        <location evidence="1">Endomembrane system</location>
        <topology evidence="1">Multi-pass membrane protein</topology>
    </subcellularLocation>
</comment>
<accession>A0ABS7NRC9</accession>
<sequence>MVPRGADTTLKALLRVADACWQRRGTGRSFSAVTTAQDSDGSAPIVPHEVDHSHADVSGGWLRAATFGAMDGLVTNTSLIAGVGGAGVTTHTLVLSGVAGLVAGAFSMALGEYTSVTTQNEQIDAEVVTERAAFRKYPDAEEAELVDMLTDMGMTRGTATTAAREIHTDADRAVDLHISRELGIDPHEKPSPWVAAGSSFVLFSIGAIIPLIPFLLGFASLAAGLACGGVGLLAAGAVAAHFTARSTVLGALRQLILGGLAVAATYAVGSLIGVGLAD</sequence>
<evidence type="ECO:0000256" key="4">
    <source>
        <dbReference type="ARBA" id="ARBA00023136"/>
    </source>
</evidence>
<protein>
    <submittedName>
        <fullName evidence="6">VIT1/CCC1 transporter family protein</fullName>
    </submittedName>
</protein>
<name>A0ABS7NRC9_9NOCA</name>
<dbReference type="PANTHER" id="PTHR31851">
    <property type="entry name" value="FE(2+)/MN(2+) TRANSPORTER PCL1"/>
    <property type="match status" value="1"/>
</dbReference>
<proteinExistence type="predicted"/>
<feature type="transmembrane region" description="Helical" evidence="5">
    <location>
        <begin position="193"/>
        <end position="216"/>
    </location>
</feature>
<feature type="transmembrane region" description="Helical" evidence="5">
    <location>
        <begin position="255"/>
        <end position="277"/>
    </location>
</feature>
<evidence type="ECO:0000256" key="5">
    <source>
        <dbReference type="SAM" id="Phobius"/>
    </source>
</evidence>
<evidence type="ECO:0000313" key="7">
    <source>
        <dbReference type="Proteomes" id="UP001520140"/>
    </source>
</evidence>
<dbReference type="Proteomes" id="UP001520140">
    <property type="component" value="Unassembled WGS sequence"/>
</dbReference>
<organism evidence="6 7">
    <name type="scientific">Rhodococcoides kroppenstedtii</name>
    <dbReference type="NCBI Taxonomy" id="293050"/>
    <lineage>
        <taxon>Bacteria</taxon>
        <taxon>Bacillati</taxon>
        <taxon>Actinomycetota</taxon>
        <taxon>Actinomycetes</taxon>
        <taxon>Mycobacteriales</taxon>
        <taxon>Nocardiaceae</taxon>
        <taxon>Rhodococcoides</taxon>
    </lineage>
</organism>
<evidence type="ECO:0000256" key="2">
    <source>
        <dbReference type="ARBA" id="ARBA00022692"/>
    </source>
</evidence>
<comment type="caution">
    <text evidence="6">The sequence shown here is derived from an EMBL/GenBank/DDBJ whole genome shotgun (WGS) entry which is preliminary data.</text>
</comment>
<keyword evidence="2 5" id="KW-0812">Transmembrane</keyword>
<feature type="transmembrane region" description="Helical" evidence="5">
    <location>
        <begin position="222"/>
        <end position="243"/>
    </location>
</feature>
<dbReference type="InterPro" id="IPR008217">
    <property type="entry name" value="Ccc1_fam"/>
</dbReference>
<evidence type="ECO:0000256" key="3">
    <source>
        <dbReference type="ARBA" id="ARBA00022989"/>
    </source>
</evidence>
<dbReference type="Pfam" id="PF01988">
    <property type="entry name" value="VIT1"/>
    <property type="match status" value="1"/>
</dbReference>
<evidence type="ECO:0000313" key="6">
    <source>
        <dbReference type="EMBL" id="MBY6320551.1"/>
    </source>
</evidence>
<keyword evidence="3 5" id="KW-1133">Transmembrane helix</keyword>
<gene>
    <name evidence="6" type="ORF">HQ605_06960</name>
</gene>
<evidence type="ECO:0000256" key="1">
    <source>
        <dbReference type="ARBA" id="ARBA00004127"/>
    </source>
</evidence>
<reference evidence="6 7" key="1">
    <citation type="submission" date="2020-06" db="EMBL/GenBank/DDBJ databases">
        <title>Taxonomy, biology and ecology of Rhodococcus bacteria occurring in California pistachio and other woody hosts as revealed by genome sequence analyses.</title>
        <authorList>
            <person name="Gai Y."/>
            <person name="Riely B."/>
        </authorList>
    </citation>
    <scope>NUCLEOTIDE SEQUENCE [LARGE SCALE GENOMIC DNA]</scope>
    <source>
        <strain evidence="6 7">BP-284</strain>
    </source>
</reference>
<keyword evidence="4 5" id="KW-0472">Membrane</keyword>
<dbReference type="EMBL" id="JABUKG010000005">
    <property type="protein sequence ID" value="MBY6320551.1"/>
    <property type="molecule type" value="Genomic_DNA"/>
</dbReference>
<keyword evidence="7" id="KW-1185">Reference proteome</keyword>
<dbReference type="Gene3D" id="1.10.8.10">
    <property type="entry name" value="DNA helicase RuvA subunit, C-terminal domain"/>
    <property type="match status" value="1"/>
</dbReference>